<comment type="caution">
    <text evidence="4">The sequence shown here is derived from an EMBL/GenBank/DDBJ whole genome shotgun (WGS) entry which is preliminary data.</text>
</comment>
<accession>A0ABT3JFC0</accession>
<keyword evidence="2" id="KW-1133">Transmembrane helix</keyword>
<dbReference type="InterPro" id="IPR011723">
    <property type="entry name" value="Znf/thioredoxin_put"/>
</dbReference>
<feature type="region of interest" description="Disordered" evidence="1">
    <location>
        <begin position="34"/>
        <end position="129"/>
    </location>
</feature>
<name>A0ABT3JFC0_9SPHN</name>
<reference evidence="4 5" key="1">
    <citation type="submission" date="2022-10" db="EMBL/GenBank/DDBJ databases">
        <title>Sphingomonas sp.</title>
        <authorList>
            <person name="Jin C."/>
        </authorList>
    </citation>
    <scope>NUCLEOTIDE SEQUENCE [LARGE SCALE GENOMIC DNA]</scope>
    <source>
        <strain evidence="4 5">BN140010</strain>
    </source>
</reference>
<dbReference type="Proteomes" id="UP001526246">
    <property type="component" value="Unassembled WGS sequence"/>
</dbReference>
<evidence type="ECO:0000259" key="3">
    <source>
        <dbReference type="Pfam" id="PF13717"/>
    </source>
</evidence>
<feature type="domain" description="Zinc finger/thioredoxin putative" evidence="3">
    <location>
        <begin position="1"/>
        <end position="35"/>
    </location>
</feature>
<gene>
    <name evidence="4" type="ORF">OMW55_08055</name>
</gene>
<evidence type="ECO:0000313" key="5">
    <source>
        <dbReference type="Proteomes" id="UP001526246"/>
    </source>
</evidence>
<feature type="compositionally biased region" description="Low complexity" evidence="1">
    <location>
        <begin position="75"/>
        <end position="87"/>
    </location>
</feature>
<keyword evidence="5" id="KW-1185">Reference proteome</keyword>
<dbReference type="NCBIfam" id="TIGR02098">
    <property type="entry name" value="MJ0042_CXXC"/>
    <property type="match status" value="1"/>
</dbReference>
<protein>
    <submittedName>
        <fullName evidence="4">Zinc-ribbon domain-containing protein</fullName>
    </submittedName>
</protein>
<dbReference type="Pfam" id="PF13717">
    <property type="entry name" value="Zn_ribbon_4"/>
    <property type="match status" value="1"/>
</dbReference>
<evidence type="ECO:0000256" key="1">
    <source>
        <dbReference type="SAM" id="MobiDB-lite"/>
    </source>
</evidence>
<feature type="transmembrane region" description="Helical" evidence="2">
    <location>
        <begin position="191"/>
        <end position="212"/>
    </location>
</feature>
<dbReference type="EMBL" id="JAPDOB010000002">
    <property type="protein sequence ID" value="MCW3797754.1"/>
    <property type="molecule type" value="Genomic_DNA"/>
</dbReference>
<sequence>MILTCPACGTRYAVKDGAIPPGGRQVRCANCKNSWHQDPEPVVSTPEAAPGGAETPSAGHASPEEFPAPAPFTHPAGEPGGKPAEAALSDHAHPDEPAWDGFAEEAEDPDAAPLPMPGASTPMAGGADELSDHQAPIEATSDPSERFDPLSQDAPEPVAAAVVRAEPIEPADDFAAFDNGRPVERGSGRGLIGLLLALLLIAVLVAAFWFFAPTTLKERLGLAEANDTPLLVQVDERNRRTLASGNQLLEVSGRIINPSAKVQSVPPLQAQLRSLNQQVVYRWTIPPPTPTLQPGGSTSFNSAELNIPASAACLDVLVTRNKPLDPCKAADVSGQGVG</sequence>
<organism evidence="4 5">
    <name type="scientific">Sphingomonas arvum</name>
    <dbReference type="NCBI Taxonomy" id="2992113"/>
    <lineage>
        <taxon>Bacteria</taxon>
        <taxon>Pseudomonadati</taxon>
        <taxon>Pseudomonadota</taxon>
        <taxon>Alphaproteobacteria</taxon>
        <taxon>Sphingomonadales</taxon>
        <taxon>Sphingomonadaceae</taxon>
        <taxon>Sphingomonas</taxon>
    </lineage>
</organism>
<dbReference type="RefSeq" id="WP_264882262.1">
    <property type="nucleotide sequence ID" value="NZ_JAPDOB010000002.1"/>
</dbReference>
<evidence type="ECO:0000256" key="2">
    <source>
        <dbReference type="SAM" id="Phobius"/>
    </source>
</evidence>
<keyword evidence="2" id="KW-0472">Membrane</keyword>
<proteinExistence type="predicted"/>
<keyword evidence="2" id="KW-0812">Transmembrane</keyword>
<evidence type="ECO:0000313" key="4">
    <source>
        <dbReference type="EMBL" id="MCW3797754.1"/>
    </source>
</evidence>